<dbReference type="RefSeq" id="WP_176071544.1">
    <property type="nucleotide sequence ID" value="NZ_JABWMJ010000015.1"/>
</dbReference>
<keyword evidence="2" id="KW-1185">Reference proteome</keyword>
<name>A0A7Y6NSU5_9BURK</name>
<sequence>MSQPLIRHLRLYCASPNIKPVRAHDGVLAVAGVVERAALAWLLLVDMERWGRNQGASVTNAVDQLVPAAHRYLIGGFGIPIAETLIVELDASGAFDLVCDRNDGMGMRHEPLHAPGCAARPRSREAFLAAAGDMGRAMLQRAEAIGSGEWVGVEG</sequence>
<dbReference type="AlphaFoldDB" id="A0A7Y6NSU5"/>
<proteinExistence type="predicted"/>
<accession>A0A7Y6NSU5</accession>
<reference evidence="1 2" key="1">
    <citation type="submission" date="2020-06" db="EMBL/GenBank/DDBJ databases">
        <title>Schlegella sp. ID0723 isolated from air conditioner.</title>
        <authorList>
            <person name="Kim D.Y."/>
            <person name="Kim D.-U."/>
        </authorList>
    </citation>
    <scope>NUCLEOTIDE SEQUENCE [LARGE SCALE GENOMIC DNA]</scope>
    <source>
        <strain evidence="1 2">ID0723</strain>
    </source>
</reference>
<gene>
    <name evidence="1" type="ORF">HQN59_23345</name>
</gene>
<comment type="caution">
    <text evidence="1">The sequence shown here is derived from an EMBL/GenBank/DDBJ whole genome shotgun (WGS) entry which is preliminary data.</text>
</comment>
<organism evidence="1 2">
    <name type="scientific">Piscinibacter koreensis</name>
    <dbReference type="NCBI Taxonomy" id="2742824"/>
    <lineage>
        <taxon>Bacteria</taxon>
        <taxon>Pseudomonadati</taxon>
        <taxon>Pseudomonadota</taxon>
        <taxon>Betaproteobacteria</taxon>
        <taxon>Burkholderiales</taxon>
        <taxon>Sphaerotilaceae</taxon>
        <taxon>Piscinibacter</taxon>
    </lineage>
</organism>
<evidence type="ECO:0000313" key="1">
    <source>
        <dbReference type="EMBL" id="NUZ08685.1"/>
    </source>
</evidence>
<dbReference type="EMBL" id="JABWMJ010000015">
    <property type="protein sequence ID" value="NUZ08685.1"/>
    <property type="molecule type" value="Genomic_DNA"/>
</dbReference>
<dbReference type="Proteomes" id="UP000529637">
    <property type="component" value="Unassembled WGS sequence"/>
</dbReference>
<protein>
    <submittedName>
        <fullName evidence="1">Uncharacterized protein</fullName>
    </submittedName>
</protein>
<evidence type="ECO:0000313" key="2">
    <source>
        <dbReference type="Proteomes" id="UP000529637"/>
    </source>
</evidence>